<evidence type="ECO:0000313" key="4">
    <source>
        <dbReference type="Proteomes" id="UP000831787"/>
    </source>
</evidence>
<name>A0ABY4EH57_9BACI</name>
<evidence type="ECO:0000256" key="1">
    <source>
        <dbReference type="SAM" id="MobiDB-lite"/>
    </source>
</evidence>
<feature type="compositionally biased region" description="Basic and acidic residues" evidence="1">
    <location>
        <begin position="56"/>
        <end position="67"/>
    </location>
</feature>
<feature type="compositionally biased region" description="Acidic residues" evidence="1">
    <location>
        <begin position="28"/>
        <end position="38"/>
    </location>
</feature>
<evidence type="ECO:0000313" key="3">
    <source>
        <dbReference type="EMBL" id="UOQ43325.1"/>
    </source>
</evidence>
<dbReference type="Proteomes" id="UP000831787">
    <property type="component" value="Chromosome"/>
</dbReference>
<accession>A0ABY4EH57</accession>
<sequence>MNMRKLVIALFLTSILVSGCKASSNADASDDTNTEEQDSNSSANHEQADEENETSSDSHTDESKDAADSASSDQSNGNETGSSSSDQKNKDDQPINDVKKHTFETTQQAANEMKNYRQVTQTNIDLGHDIKGSSDAGAGHQYISWNEGNWLIELDYPTDPKYAPKKNADNKELAKKIVEYLDTHYLPAPKDKGVIKIRGFKDSPQTLIRWQVDNVIYEIKSSENNPMETIKEAVKAGKDL</sequence>
<organism evidence="3 4">
    <name type="scientific">Halobacillus salinarum</name>
    <dbReference type="NCBI Taxonomy" id="2932257"/>
    <lineage>
        <taxon>Bacteria</taxon>
        <taxon>Bacillati</taxon>
        <taxon>Bacillota</taxon>
        <taxon>Bacilli</taxon>
        <taxon>Bacillales</taxon>
        <taxon>Bacillaceae</taxon>
        <taxon>Halobacillus</taxon>
    </lineage>
</organism>
<keyword evidence="2" id="KW-0732">Signal</keyword>
<protein>
    <recommendedName>
        <fullName evidence="5">Lipoprotein</fullName>
    </recommendedName>
</protein>
<dbReference type="PROSITE" id="PS51257">
    <property type="entry name" value="PROKAR_LIPOPROTEIN"/>
    <property type="match status" value="1"/>
</dbReference>
<feature type="chain" id="PRO_5047508444" description="Lipoprotein" evidence="2">
    <location>
        <begin position="29"/>
        <end position="240"/>
    </location>
</feature>
<dbReference type="EMBL" id="CP095073">
    <property type="protein sequence ID" value="UOQ43325.1"/>
    <property type="molecule type" value="Genomic_DNA"/>
</dbReference>
<evidence type="ECO:0008006" key="5">
    <source>
        <dbReference type="Google" id="ProtNLM"/>
    </source>
</evidence>
<feature type="signal peptide" evidence="2">
    <location>
        <begin position="1"/>
        <end position="28"/>
    </location>
</feature>
<reference evidence="3 4" key="1">
    <citation type="submission" date="2022-04" db="EMBL/GenBank/DDBJ databases">
        <title>Halobacillus sp. isolated from saltern.</title>
        <authorList>
            <person name="Won M."/>
            <person name="Lee C.-M."/>
            <person name="Woen H.-Y."/>
            <person name="Kwon S.-W."/>
        </authorList>
    </citation>
    <scope>NUCLEOTIDE SEQUENCE [LARGE SCALE GENOMIC DNA]</scope>
    <source>
        <strain evidence="3 4">SSBR10-3</strain>
    </source>
</reference>
<gene>
    <name evidence="3" type="ORF">MUN89_15550</name>
</gene>
<dbReference type="RefSeq" id="WP_244708684.1">
    <property type="nucleotide sequence ID" value="NZ_CP095073.1"/>
</dbReference>
<keyword evidence="4" id="KW-1185">Reference proteome</keyword>
<proteinExistence type="predicted"/>
<evidence type="ECO:0000256" key="2">
    <source>
        <dbReference type="SAM" id="SignalP"/>
    </source>
</evidence>
<feature type="region of interest" description="Disordered" evidence="1">
    <location>
        <begin position="22"/>
        <end position="95"/>
    </location>
</feature>